<keyword evidence="5" id="KW-0812">Transmembrane</keyword>
<feature type="transmembrane region" description="Helical" evidence="5">
    <location>
        <begin position="414"/>
        <end position="441"/>
    </location>
</feature>
<dbReference type="AlphaFoldDB" id="A0AA36B1U6"/>
<gene>
    <name evidence="7" type="ORF">OCTVUL_1B011129</name>
</gene>
<evidence type="ECO:0000256" key="5">
    <source>
        <dbReference type="SAM" id="Phobius"/>
    </source>
</evidence>
<evidence type="ECO:0000256" key="4">
    <source>
        <dbReference type="PROSITE-ProRule" id="PRU00076"/>
    </source>
</evidence>
<dbReference type="InterPro" id="IPR013032">
    <property type="entry name" value="EGF-like_CS"/>
</dbReference>
<dbReference type="CDD" id="cd00054">
    <property type="entry name" value="EGF_CA"/>
    <property type="match status" value="1"/>
</dbReference>
<evidence type="ECO:0000313" key="8">
    <source>
        <dbReference type="Proteomes" id="UP001162480"/>
    </source>
</evidence>
<keyword evidence="5" id="KW-0472">Membrane</keyword>
<reference evidence="7" key="1">
    <citation type="submission" date="2023-08" db="EMBL/GenBank/DDBJ databases">
        <authorList>
            <person name="Alioto T."/>
            <person name="Alioto T."/>
            <person name="Gomez Garrido J."/>
        </authorList>
    </citation>
    <scope>NUCLEOTIDE SEQUENCE</scope>
</reference>
<sequence>MSEADIVSTSLNFTSDNSIPVFVNNTQTDKGRAVKSSNIIVLNKVNETISALEHKTHRRTYFNQTAGINLIGSSTNSNLSNQVVFNNLSYNGIISSPLTSSDILRIARTINTATTTSAIIIQRDVNSQQTCNEKTHEGCKVLNFERCTKSGNCECMRGYMISRKTGLCAAVQYFWANIYIKRQLLLNVELNELSGAYQKLEEQLKRELLSIFTSQGLPGLLGVQIVHIIWKPTYVEVNFRISVEKSVAPSVEDIEKLYKKGLADTQNDGTYLYIRWDQLDGSNNKNKLTEYNHCQDSSYNYCSLNATCTHYMKSFLCKCKAGYDDISPDIVRAPGEICTIGCGCMNNGTCDRSNNRKVCRCPATFSGDKCQIKIHVANRCSCQNNGTCQLSNGKVTCDCPTWFLGEKCEVNGKLLVIILCSTLGGLLFLTLLICIWCIFMYRRKTKKRNNKAANARHLSTSESTLVKLPRYWTEAGSPQVYEVPVSPDRRRWSFVSDPVRYPEDLILEDHYRPGTLPLPKFYDTNRRHLMAYQNPSFQSSTLPLRPAYQQDKWRSYYPAPRSVAY</sequence>
<organism evidence="7 8">
    <name type="scientific">Octopus vulgaris</name>
    <name type="common">Common octopus</name>
    <dbReference type="NCBI Taxonomy" id="6645"/>
    <lineage>
        <taxon>Eukaryota</taxon>
        <taxon>Metazoa</taxon>
        <taxon>Spiralia</taxon>
        <taxon>Lophotrochozoa</taxon>
        <taxon>Mollusca</taxon>
        <taxon>Cephalopoda</taxon>
        <taxon>Coleoidea</taxon>
        <taxon>Octopodiformes</taxon>
        <taxon>Octopoda</taxon>
        <taxon>Incirrata</taxon>
        <taxon>Octopodidae</taxon>
        <taxon>Octopus</taxon>
    </lineage>
</organism>
<feature type="disulfide bond" evidence="4">
    <location>
        <begin position="361"/>
        <end position="370"/>
    </location>
</feature>
<proteinExistence type="predicted"/>
<dbReference type="InterPro" id="IPR051830">
    <property type="entry name" value="NOTCH_homolog"/>
</dbReference>
<dbReference type="SMART" id="SM00181">
    <property type="entry name" value="EGF"/>
    <property type="match status" value="4"/>
</dbReference>
<evidence type="ECO:0000313" key="7">
    <source>
        <dbReference type="EMBL" id="CAI9725382.1"/>
    </source>
</evidence>
<feature type="disulfide bond" evidence="4">
    <location>
        <begin position="399"/>
        <end position="408"/>
    </location>
</feature>
<dbReference type="EMBL" id="OX597820">
    <property type="protein sequence ID" value="CAI9725382.1"/>
    <property type="molecule type" value="Genomic_DNA"/>
</dbReference>
<feature type="domain" description="EGF-like" evidence="6">
    <location>
        <begin position="290"/>
        <end position="329"/>
    </location>
</feature>
<dbReference type="Pfam" id="PF12661">
    <property type="entry name" value="hEGF"/>
    <property type="match status" value="1"/>
</dbReference>
<evidence type="ECO:0000256" key="3">
    <source>
        <dbReference type="ARBA" id="ARBA00023157"/>
    </source>
</evidence>
<dbReference type="Proteomes" id="UP001162480">
    <property type="component" value="Chromosome 7"/>
</dbReference>
<dbReference type="InterPro" id="IPR000742">
    <property type="entry name" value="EGF"/>
</dbReference>
<dbReference type="PROSITE" id="PS00022">
    <property type="entry name" value="EGF_1"/>
    <property type="match status" value="2"/>
</dbReference>
<name>A0AA36B1U6_OCTVU</name>
<keyword evidence="2" id="KW-0677">Repeat</keyword>
<feature type="domain" description="EGF-like" evidence="6">
    <location>
        <begin position="334"/>
        <end position="371"/>
    </location>
</feature>
<comment type="caution">
    <text evidence="4">Lacks conserved residue(s) required for the propagation of feature annotation.</text>
</comment>
<keyword evidence="5" id="KW-1133">Transmembrane helix</keyword>
<protein>
    <submittedName>
        <fullName evidence="7">Mucin-13-like isoform X2</fullName>
    </submittedName>
</protein>
<dbReference type="PROSITE" id="PS50026">
    <property type="entry name" value="EGF_3"/>
    <property type="match status" value="3"/>
</dbReference>
<dbReference type="SUPFAM" id="SSF57196">
    <property type="entry name" value="EGF/Laminin"/>
    <property type="match status" value="1"/>
</dbReference>
<keyword evidence="1 4" id="KW-0245">EGF-like domain</keyword>
<feature type="domain" description="EGF-like" evidence="6">
    <location>
        <begin position="376"/>
        <end position="409"/>
    </location>
</feature>
<keyword evidence="3 4" id="KW-1015">Disulfide bond</keyword>
<evidence type="ECO:0000256" key="2">
    <source>
        <dbReference type="ARBA" id="ARBA00022737"/>
    </source>
</evidence>
<dbReference type="PANTHER" id="PTHR24033:SF151">
    <property type="entry name" value="NOTCH 2"/>
    <property type="match status" value="1"/>
</dbReference>
<dbReference type="Gene3D" id="2.10.25.10">
    <property type="entry name" value="Laminin"/>
    <property type="match status" value="3"/>
</dbReference>
<accession>A0AA36B1U6</accession>
<keyword evidence="8" id="KW-1185">Reference proteome</keyword>
<evidence type="ECO:0000256" key="1">
    <source>
        <dbReference type="ARBA" id="ARBA00022536"/>
    </source>
</evidence>
<dbReference type="PANTHER" id="PTHR24033">
    <property type="entry name" value="EGF-LIKE DOMAIN-CONTAINING PROTEIN"/>
    <property type="match status" value="1"/>
</dbReference>
<evidence type="ECO:0000259" key="6">
    <source>
        <dbReference type="PROSITE" id="PS50026"/>
    </source>
</evidence>